<dbReference type="WBParaSite" id="SVE_0761200.1">
    <property type="protein sequence ID" value="SVE_0761200.1"/>
    <property type="gene ID" value="SVE_0761200"/>
</dbReference>
<keyword evidence="1" id="KW-1185">Reference proteome</keyword>
<dbReference type="AlphaFoldDB" id="A0A0K0FFG9"/>
<evidence type="ECO:0000313" key="1">
    <source>
        <dbReference type="Proteomes" id="UP000035680"/>
    </source>
</evidence>
<sequence>MSKRWWLMMSLKVRFDVFHNGVFGVDGVDFHTVFAVVKQSVQPLKFILADDDLSTAVNDLWLRHNASIPKFKDHRIFSP</sequence>
<protein>
    <submittedName>
        <fullName evidence="2">Uncharacterized protein</fullName>
    </submittedName>
</protein>
<accession>A0A0K0FFG9</accession>
<organism evidence="1 2">
    <name type="scientific">Strongyloides venezuelensis</name>
    <name type="common">Threadworm</name>
    <dbReference type="NCBI Taxonomy" id="75913"/>
    <lineage>
        <taxon>Eukaryota</taxon>
        <taxon>Metazoa</taxon>
        <taxon>Ecdysozoa</taxon>
        <taxon>Nematoda</taxon>
        <taxon>Chromadorea</taxon>
        <taxon>Rhabditida</taxon>
        <taxon>Tylenchina</taxon>
        <taxon>Panagrolaimomorpha</taxon>
        <taxon>Strongyloidoidea</taxon>
        <taxon>Strongyloididae</taxon>
        <taxon>Strongyloides</taxon>
    </lineage>
</organism>
<proteinExistence type="predicted"/>
<reference evidence="1" key="1">
    <citation type="submission" date="2014-07" db="EMBL/GenBank/DDBJ databases">
        <authorList>
            <person name="Martin A.A"/>
            <person name="De Silva N."/>
        </authorList>
    </citation>
    <scope>NUCLEOTIDE SEQUENCE</scope>
</reference>
<reference evidence="2" key="2">
    <citation type="submission" date="2015-08" db="UniProtKB">
        <authorList>
            <consortium name="WormBaseParasite"/>
        </authorList>
    </citation>
    <scope>IDENTIFICATION</scope>
</reference>
<evidence type="ECO:0000313" key="2">
    <source>
        <dbReference type="WBParaSite" id="SVE_0761200.1"/>
    </source>
</evidence>
<name>A0A0K0FFG9_STRVS</name>
<dbReference type="Proteomes" id="UP000035680">
    <property type="component" value="Unassembled WGS sequence"/>
</dbReference>